<comment type="caution">
    <text evidence="1">The sequence shown here is derived from an EMBL/GenBank/DDBJ whole genome shotgun (WGS) entry which is preliminary data.</text>
</comment>
<proteinExistence type="predicted"/>
<evidence type="ECO:0000313" key="1">
    <source>
        <dbReference type="EMBL" id="KKN06489.1"/>
    </source>
</evidence>
<sequence length="72" mass="8192">MKLEINQNNGKNFTVLKVSLKIPEKLKPVIESIGKITGREVDDLSSLLIIDQILRYLKDYDTFSKNLVEGVD</sequence>
<gene>
    <name evidence="1" type="ORF">LCGC14_1076810</name>
</gene>
<protein>
    <submittedName>
        <fullName evidence="1">Uncharacterized protein</fullName>
    </submittedName>
</protein>
<dbReference type="EMBL" id="LAZR01004686">
    <property type="protein sequence ID" value="KKN06489.1"/>
    <property type="molecule type" value="Genomic_DNA"/>
</dbReference>
<accession>A0A0F9MLC0</accession>
<name>A0A0F9MLC0_9ZZZZ</name>
<dbReference type="AlphaFoldDB" id="A0A0F9MLC0"/>
<organism evidence="1">
    <name type="scientific">marine sediment metagenome</name>
    <dbReference type="NCBI Taxonomy" id="412755"/>
    <lineage>
        <taxon>unclassified sequences</taxon>
        <taxon>metagenomes</taxon>
        <taxon>ecological metagenomes</taxon>
    </lineage>
</organism>
<reference evidence="1" key="1">
    <citation type="journal article" date="2015" name="Nature">
        <title>Complex archaea that bridge the gap between prokaryotes and eukaryotes.</title>
        <authorList>
            <person name="Spang A."/>
            <person name="Saw J.H."/>
            <person name="Jorgensen S.L."/>
            <person name="Zaremba-Niedzwiedzka K."/>
            <person name="Martijn J."/>
            <person name="Lind A.E."/>
            <person name="van Eijk R."/>
            <person name="Schleper C."/>
            <person name="Guy L."/>
            <person name="Ettema T.J."/>
        </authorList>
    </citation>
    <scope>NUCLEOTIDE SEQUENCE</scope>
</reference>